<proteinExistence type="predicted"/>
<comment type="caution">
    <text evidence="1">The sequence shown here is derived from an EMBL/GenBank/DDBJ whole genome shotgun (WGS) entry which is preliminary data.</text>
</comment>
<evidence type="ECO:0000313" key="1">
    <source>
        <dbReference type="EMBL" id="MCJ8748461.1"/>
    </source>
</evidence>
<keyword evidence="2" id="KW-1185">Reference proteome</keyword>
<protein>
    <submittedName>
        <fullName evidence="1">Uncharacterized protein</fullName>
    </submittedName>
</protein>
<dbReference type="Proteomes" id="UP000830395">
    <property type="component" value="Chromosome 27"/>
</dbReference>
<evidence type="ECO:0000313" key="2">
    <source>
        <dbReference type="Proteomes" id="UP000830395"/>
    </source>
</evidence>
<organism evidence="1 2">
    <name type="scientific">Pangasius djambal</name>
    <dbReference type="NCBI Taxonomy" id="1691987"/>
    <lineage>
        <taxon>Eukaryota</taxon>
        <taxon>Metazoa</taxon>
        <taxon>Chordata</taxon>
        <taxon>Craniata</taxon>
        <taxon>Vertebrata</taxon>
        <taxon>Euteleostomi</taxon>
        <taxon>Actinopterygii</taxon>
        <taxon>Neopterygii</taxon>
        <taxon>Teleostei</taxon>
        <taxon>Ostariophysi</taxon>
        <taxon>Siluriformes</taxon>
        <taxon>Pangasiidae</taxon>
        <taxon>Pangasius</taxon>
    </lineage>
</organism>
<gene>
    <name evidence="1" type="ORF">PDJAM_G00165100</name>
</gene>
<sequence>MKSKEISMQVKEAIIRLKKQHKSIRETAETLGVAKSTVGYILKKKEITGELNNIERPGRPRKTTKVDDRRILSLVKKNPFTTSTEVKNTLEKVCCIKLEEQEQPTFCSLDSEKICSGRWITPLPPLLFTLIDTSAGLHRYQITQEHHKDQHQSVRHLHG</sequence>
<reference evidence="1" key="1">
    <citation type="submission" date="2020-02" db="EMBL/GenBank/DDBJ databases">
        <title>Genome sequencing of the panga catfish, Pangasius djambal.</title>
        <authorList>
            <person name="Wen M."/>
            <person name="Zahm M."/>
            <person name="Roques C."/>
            <person name="Cabau C."/>
            <person name="Klopp C."/>
            <person name="Donnadieu C."/>
            <person name="Jouanno E."/>
            <person name="Avarre J.-C."/>
            <person name="Campet M."/>
            <person name="Ha T."/>
            <person name="Dugue R."/>
            <person name="Lampietro C."/>
            <person name="Louis A."/>
            <person name="Herpin A."/>
            <person name="Echchiki A."/>
            <person name="Berthelot C."/>
            <person name="Parey E."/>
            <person name="Roest-Crollius H."/>
            <person name="Braasch I."/>
            <person name="Postlethwait J.H."/>
            <person name="Bobe J."/>
            <person name="Montfort J."/>
            <person name="Bouchez O."/>
            <person name="Begum T."/>
            <person name="Schartl M."/>
            <person name="Gustiano R."/>
            <person name="Guiguen Y."/>
        </authorList>
    </citation>
    <scope>NUCLEOTIDE SEQUENCE</scope>
    <source>
        <strain evidence="1">Pdj_M5554</strain>
    </source>
</reference>
<dbReference type="EMBL" id="CM041001">
    <property type="protein sequence ID" value="MCJ8748461.1"/>
    <property type="molecule type" value="Genomic_DNA"/>
</dbReference>
<accession>A0ACC5ZK95</accession>
<name>A0ACC5ZK95_9TELE</name>